<evidence type="ECO:0000259" key="6">
    <source>
        <dbReference type="PROSITE" id="PS51736"/>
    </source>
</evidence>
<dbReference type="Pfam" id="PF00239">
    <property type="entry name" value="Resolvase"/>
    <property type="match status" value="1"/>
</dbReference>
<evidence type="ECO:0000256" key="3">
    <source>
        <dbReference type="ARBA" id="ARBA00023172"/>
    </source>
</evidence>
<dbReference type="PROSITE" id="PS51736">
    <property type="entry name" value="RECOMBINASES_3"/>
    <property type="match status" value="1"/>
</dbReference>
<reference evidence="7 8" key="1">
    <citation type="submission" date="2019-08" db="EMBL/GenBank/DDBJ databases">
        <title>Hyperibacter terrae gen. nov., sp. nov. and Hyperibacter viscosus sp. nov., two new members in the family Rhodospirillaceae isolated from the rhizosphere of Hypericum perforatum.</title>
        <authorList>
            <person name="Noviana Z."/>
        </authorList>
    </citation>
    <scope>NUCLEOTIDE SEQUENCE [LARGE SCALE GENOMIC DNA]</scope>
    <source>
        <strain evidence="7 8">R5913</strain>
    </source>
</reference>
<dbReference type="SUPFAM" id="SSF53041">
    <property type="entry name" value="Resolvase-like"/>
    <property type="match status" value="1"/>
</dbReference>
<evidence type="ECO:0000256" key="1">
    <source>
        <dbReference type="ARBA" id="ARBA00022908"/>
    </source>
</evidence>
<gene>
    <name evidence="7" type="ORF">FRZ44_21440</name>
</gene>
<name>A0A5J6MHB5_9PROT</name>
<proteinExistence type="predicted"/>
<organism evidence="7 8">
    <name type="scientific">Hypericibacter terrae</name>
    <dbReference type="NCBI Taxonomy" id="2602015"/>
    <lineage>
        <taxon>Bacteria</taxon>
        <taxon>Pseudomonadati</taxon>
        <taxon>Pseudomonadota</taxon>
        <taxon>Alphaproteobacteria</taxon>
        <taxon>Rhodospirillales</taxon>
        <taxon>Dongiaceae</taxon>
        <taxon>Hypericibacter</taxon>
    </lineage>
</organism>
<dbReference type="GO" id="GO:0000150">
    <property type="term" value="F:DNA strand exchange activity"/>
    <property type="evidence" value="ECO:0007669"/>
    <property type="project" value="InterPro"/>
</dbReference>
<dbReference type="Pfam" id="PF07508">
    <property type="entry name" value="Recombinase"/>
    <property type="match status" value="1"/>
</dbReference>
<dbReference type="PANTHER" id="PTHR30461">
    <property type="entry name" value="DNA-INVERTASE FROM LAMBDOID PROPHAGE"/>
    <property type="match status" value="1"/>
</dbReference>
<sequence length="226" mass="24341">MSQEAGKYVAYLRVSTARQGRSGLGMEAQREAVQRFVASRSGRIIAPEYVEVESGKVNTRPELDKAVKRCRATGATLVVAKLDRLSRNVAFLMTLRDSGVAFVAADLPEANTMTVGVMAVVAQHEREAISVRTKAALAAAKRRGTKLGGRRKGAPNIKRWQRDGVAAAQAKAAERLADVADYLRGHIAQGLSLNAIARRLNDDHVRSPRGGSWTATAVRRAAARLG</sequence>
<dbReference type="RefSeq" id="WP_151177152.1">
    <property type="nucleotide sequence ID" value="NZ_CP042906.1"/>
</dbReference>
<keyword evidence="3" id="KW-0233">DNA recombination</keyword>
<dbReference type="PROSITE" id="PS00397">
    <property type="entry name" value="RECOMBINASES_1"/>
    <property type="match status" value="1"/>
</dbReference>
<keyword evidence="1" id="KW-0229">DNA integration</keyword>
<dbReference type="PANTHER" id="PTHR30461:SF2">
    <property type="entry name" value="SERINE RECOMBINASE PINE-RELATED"/>
    <property type="match status" value="1"/>
</dbReference>
<dbReference type="Gene3D" id="3.40.50.1390">
    <property type="entry name" value="Resolvase, N-terminal catalytic domain"/>
    <property type="match status" value="1"/>
</dbReference>
<dbReference type="InterPro" id="IPR006119">
    <property type="entry name" value="Resolv_N"/>
</dbReference>
<dbReference type="GO" id="GO:0003677">
    <property type="term" value="F:DNA binding"/>
    <property type="evidence" value="ECO:0007669"/>
    <property type="project" value="UniProtKB-KW"/>
</dbReference>
<dbReference type="KEGG" id="htq:FRZ44_21440"/>
<dbReference type="InterPro" id="IPR011109">
    <property type="entry name" value="DNA_bind_recombinase_dom"/>
</dbReference>
<dbReference type="EMBL" id="CP042906">
    <property type="protein sequence ID" value="QEX16849.1"/>
    <property type="molecule type" value="Genomic_DNA"/>
</dbReference>
<keyword evidence="2" id="KW-0238">DNA-binding</keyword>
<dbReference type="AlphaFoldDB" id="A0A5J6MHB5"/>
<feature type="domain" description="Resolvase/invertase-type recombinase catalytic" evidence="6">
    <location>
        <begin position="7"/>
        <end position="144"/>
    </location>
</feature>
<dbReference type="InterPro" id="IPR036162">
    <property type="entry name" value="Resolvase-like_N_sf"/>
</dbReference>
<dbReference type="InterPro" id="IPR050639">
    <property type="entry name" value="SSR_resolvase"/>
</dbReference>
<dbReference type="SMART" id="SM00857">
    <property type="entry name" value="Resolvase"/>
    <property type="match status" value="1"/>
</dbReference>
<feature type="active site" description="O-(5'-phospho-DNA)-serine intermediate" evidence="4 5">
    <location>
        <position position="15"/>
    </location>
</feature>
<evidence type="ECO:0000256" key="5">
    <source>
        <dbReference type="PROSITE-ProRule" id="PRU10137"/>
    </source>
</evidence>
<dbReference type="GO" id="GO:0015074">
    <property type="term" value="P:DNA integration"/>
    <property type="evidence" value="ECO:0007669"/>
    <property type="project" value="UniProtKB-KW"/>
</dbReference>
<dbReference type="InterPro" id="IPR006118">
    <property type="entry name" value="Recombinase_CS"/>
</dbReference>
<keyword evidence="8" id="KW-1185">Reference proteome</keyword>
<evidence type="ECO:0000313" key="8">
    <source>
        <dbReference type="Proteomes" id="UP000326202"/>
    </source>
</evidence>
<dbReference type="OrthoDB" id="2290206at2"/>
<evidence type="ECO:0000313" key="7">
    <source>
        <dbReference type="EMBL" id="QEX16849.1"/>
    </source>
</evidence>
<accession>A0A5J6MHB5</accession>
<evidence type="ECO:0000256" key="2">
    <source>
        <dbReference type="ARBA" id="ARBA00023125"/>
    </source>
</evidence>
<protein>
    <submittedName>
        <fullName evidence="7">Resolvase</fullName>
    </submittedName>
</protein>
<dbReference type="Proteomes" id="UP000326202">
    <property type="component" value="Chromosome"/>
</dbReference>
<dbReference type="CDD" id="cd00338">
    <property type="entry name" value="Ser_Recombinase"/>
    <property type="match status" value="1"/>
</dbReference>
<evidence type="ECO:0000256" key="4">
    <source>
        <dbReference type="PIRSR" id="PIRSR606118-50"/>
    </source>
</evidence>